<keyword evidence="6" id="KW-1185">Reference proteome</keyword>
<gene>
    <name evidence="5" type="ORF">LXO92_12235</name>
</gene>
<dbReference type="RefSeq" id="WP_232891059.1">
    <property type="nucleotide sequence ID" value="NZ_JAJSPM010000008.1"/>
</dbReference>
<dbReference type="InterPro" id="IPR003819">
    <property type="entry name" value="TauD/TfdA-like"/>
</dbReference>
<proteinExistence type="predicted"/>
<evidence type="ECO:0000313" key="6">
    <source>
        <dbReference type="Proteomes" id="UP001320170"/>
    </source>
</evidence>
<dbReference type="GO" id="GO:0051213">
    <property type="term" value="F:dioxygenase activity"/>
    <property type="evidence" value="ECO:0007669"/>
    <property type="project" value="UniProtKB-KW"/>
</dbReference>
<accession>A0ABS8X5A8</accession>
<dbReference type="InterPro" id="IPR042098">
    <property type="entry name" value="TauD-like_sf"/>
</dbReference>
<organism evidence="5 6">
    <name type="scientific">Legionella resiliens</name>
    <dbReference type="NCBI Taxonomy" id="2905958"/>
    <lineage>
        <taxon>Bacteria</taxon>
        <taxon>Pseudomonadati</taxon>
        <taxon>Pseudomonadota</taxon>
        <taxon>Gammaproteobacteria</taxon>
        <taxon>Legionellales</taxon>
        <taxon>Legionellaceae</taxon>
        <taxon>Legionella</taxon>
    </lineage>
</organism>
<keyword evidence="5" id="KW-0223">Dioxygenase</keyword>
<dbReference type="EMBL" id="JAJTND010000004">
    <property type="protein sequence ID" value="MCE3533149.1"/>
    <property type="molecule type" value="Genomic_DNA"/>
</dbReference>
<evidence type="ECO:0000313" key="5">
    <source>
        <dbReference type="EMBL" id="MCE3533149.1"/>
    </source>
</evidence>
<reference evidence="5 6" key="1">
    <citation type="journal article" date="2024" name="Pathogens">
        <title>Characterization of a Novel Species of Legionella Isolated from a Healthcare Facility: Legionella resiliens sp. nov.</title>
        <authorList>
            <person name="Cristino S."/>
            <person name="Pascale M.R."/>
            <person name="Marino F."/>
            <person name="Derelitto C."/>
            <person name="Salaris S."/>
            <person name="Orsini M."/>
            <person name="Squarzoni S."/>
            <person name="Grottola A."/>
            <person name="Girolamini L."/>
        </authorList>
    </citation>
    <scope>NUCLEOTIDE SEQUENCE [LARGE SCALE GENOMIC DNA]</scope>
    <source>
        <strain evidence="5 6">8cVS16</strain>
    </source>
</reference>
<protein>
    <submittedName>
        <fullName evidence="5">TauD/TfdA family dioxygenase</fullName>
    </submittedName>
</protein>
<keyword evidence="3" id="KW-0045">Antibiotic biosynthesis</keyword>
<evidence type="ECO:0000256" key="2">
    <source>
        <dbReference type="ARBA" id="ARBA00023002"/>
    </source>
</evidence>
<feature type="domain" description="TauD/TfdA-like" evidence="4">
    <location>
        <begin position="69"/>
        <end position="310"/>
    </location>
</feature>
<dbReference type="Proteomes" id="UP001320170">
    <property type="component" value="Unassembled WGS sequence"/>
</dbReference>
<sequence>MNQASVNNPLKWYNEDIINDGVSYIRYLSEKEHDLVLNALSVLEQDSLSSENKGRVNQLLSQGLNPLYEEIMNALLHKRGFITLKGFPSSEDKYDPEIIKDFFISLCLPLGAPLIQNRNQDIIFDVKSIEGMKLNATNSRGPYVKESLPMHTDAGAILGMYCFASADVGGHTILSSSRAVHDEIKKVRPDLLDILYQPFYTDRRGNEPEGSLPYDLNPVFAMYEDQLRCQYHQPFYDDAQTKFPDIPRYTPQQIEALKLFDTISLQKNIAFETKLEPGSLIFINNEEILHGRTTFDFPENQTVRHLLRIWLNTPEIKNTFPSFLGYI</sequence>
<dbReference type="PANTHER" id="PTHR10696">
    <property type="entry name" value="GAMMA-BUTYROBETAINE HYDROXYLASE-RELATED"/>
    <property type="match status" value="1"/>
</dbReference>
<evidence type="ECO:0000256" key="3">
    <source>
        <dbReference type="ARBA" id="ARBA00023194"/>
    </source>
</evidence>
<evidence type="ECO:0000259" key="4">
    <source>
        <dbReference type="Pfam" id="PF02668"/>
    </source>
</evidence>
<dbReference type="SUPFAM" id="SSF51197">
    <property type="entry name" value="Clavaminate synthase-like"/>
    <property type="match status" value="1"/>
</dbReference>
<comment type="cofactor">
    <cofactor evidence="1">
        <name>Fe(2+)</name>
        <dbReference type="ChEBI" id="CHEBI:29033"/>
    </cofactor>
</comment>
<dbReference type="Pfam" id="PF02668">
    <property type="entry name" value="TauD"/>
    <property type="match status" value="1"/>
</dbReference>
<dbReference type="InterPro" id="IPR050411">
    <property type="entry name" value="AlphaKG_dependent_hydroxylases"/>
</dbReference>
<name>A0ABS8X5A8_9GAMM</name>
<comment type="caution">
    <text evidence="5">The sequence shown here is derived from an EMBL/GenBank/DDBJ whole genome shotgun (WGS) entry which is preliminary data.</text>
</comment>
<evidence type="ECO:0000256" key="1">
    <source>
        <dbReference type="ARBA" id="ARBA00001954"/>
    </source>
</evidence>
<dbReference type="PANTHER" id="PTHR10696:SF56">
    <property type="entry name" value="TAUD_TFDA-LIKE DOMAIN-CONTAINING PROTEIN"/>
    <property type="match status" value="1"/>
</dbReference>
<dbReference type="Gene3D" id="3.60.130.10">
    <property type="entry name" value="Clavaminate synthase-like"/>
    <property type="match status" value="1"/>
</dbReference>
<keyword evidence="2" id="KW-0560">Oxidoreductase</keyword>